<evidence type="ECO:0000256" key="1">
    <source>
        <dbReference type="NCBIfam" id="TIGR02228"/>
    </source>
</evidence>
<evidence type="ECO:0000313" key="4">
    <source>
        <dbReference type="EMBL" id="RKR94187.1"/>
    </source>
</evidence>
<proteinExistence type="predicted"/>
<gene>
    <name evidence="4" type="ORF">DFJ75_0978</name>
</gene>
<dbReference type="GO" id="GO:0016020">
    <property type="term" value="C:membrane"/>
    <property type="evidence" value="ECO:0007669"/>
    <property type="project" value="UniProtKB-UniRule"/>
</dbReference>
<feature type="transmembrane region" description="Helical" evidence="3">
    <location>
        <begin position="140"/>
        <end position="160"/>
    </location>
</feature>
<dbReference type="GO" id="GO:0009003">
    <property type="term" value="F:signal peptidase activity"/>
    <property type="evidence" value="ECO:0007669"/>
    <property type="project" value="UniProtKB-EC"/>
</dbReference>
<evidence type="ECO:0000313" key="5">
    <source>
        <dbReference type="Proteomes" id="UP000274762"/>
    </source>
</evidence>
<feature type="compositionally biased region" description="Low complexity" evidence="2">
    <location>
        <begin position="335"/>
        <end position="410"/>
    </location>
</feature>
<dbReference type="OrthoDB" id="3790724at2"/>
<dbReference type="RefSeq" id="WP_062799160.1">
    <property type="nucleotide sequence ID" value="NZ_CBCRXS010000006.1"/>
</dbReference>
<evidence type="ECO:0000256" key="3">
    <source>
        <dbReference type="SAM" id="Phobius"/>
    </source>
</evidence>
<dbReference type="GO" id="GO:0006465">
    <property type="term" value="P:signal peptide processing"/>
    <property type="evidence" value="ECO:0007669"/>
    <property type="project" value="UniProtKB-UniRule"/>
</dbReference>
<keyword evidence="3" id="KW-0812">Transmembrane</keyword>
<reference evidence="4 5" key="1">
    <citation type="submission" date="2018-10" db="EMBL/GenBank/DDBJ databases">
        <title>Sequencing the genomes of 1000 actinobacteria strains.</title>
        <authorList>
            <person name="Klenk H.-P."/>
        </authorList>
    </citation>
    <scope>NUCLEOTIDE SEQUENCE [LARGE SCALE GENOMIC DNA]</scope>
    <source>
        <strain evidence="4 5">DSM 44343</strain>
    </source>
</reference>
<dbReference type="InterPro" id="IPR001733">
    <property type="entry name" value="Peptidase_S26B"/>
</dbReference>
<organism evidence="4 5">
    <name type="scientific">Williamsia marianensis</name>
    <dbReference type="NCBI Taxonomy" id="85044"/>
    <lineage>
        <taxon>Bacteria</taxon>
        <taxon>Bacillati</taxon>
        <taxon>Actinomycetota</taxon>
        <taxon>Actinomycetes</taxon>
        <taxon>Mycobacteriales</taxon>
        <taxon>Nocardiaceae</taxon>
        <taxon>Williamsia</taxon>
    </lineage>
</organism>
<keyword evidence="3" id="KW-1133">Transmembrane helix</keyword>
<comment type="caution">
    <text evidence="4">The sequence shown here is derived from an EMBL/GenBank/DDBJ whole genome shotgun (WGS) entry which is preliminary data.</text>
</comment>
<feature type="transmembrane region" description="Helical" evidence="3">
    <location>
        <begin position="181"/>
        <end position="203"/>
    </location>
</feature>
<dbReference type="AlphaFoldDB" id="A0A495JYW3"/>
<dbReference type="GO" id="GO:0004252">
    <property type="term" value="F:serine-type endopeptidase activity"/>
    <property type="evidence" value="ECO:0007669"/>
    <property type="project" value="UniProtKB-UniRule"/>
</dbReference>
<name>A0A495JYW3_WILMA</name>
<accession>A0A495JYW3</accession>
<feature type="region of interest" description="Disordered" evidence="2">
    <location>
        <begin position="331"/>
        <end position="418"/>
    </location>
</feature>
<dbReference type="EC" id="3.4.21.89" evidence="1"/>
<dbReference type="CDD" id="cd06462">
    <property type="entry name" value="Peptidase_S24_S26"/>
    <property type="match status" value="1"/>
</dbReference>
<dbReference type="EMBL" id="RBKV01000001">
    <property type="protein sequence ID" value="RKR94187.1"/>
    <property type="molecule type" value="Genomic_DNA"/>
</dbReference>
<dbReference type="Proteomes" id="UP000274762">
    <property type="component" value="Unassembled WGS sequence"/>
</dbReference>
<feature type="transmembrane region" description="Helical" evidence="3">
    <location>
        <begin position="12"/>
        <end position="36"/>
    </location>
</feature>
<sequence>MNTRARKIITEVALTVGAIAGVLCVVAAVVSASFGLSPLVFRSNSMAPAIDVGDVAISRSVPAADVRPGDIVSVSRADGTRITHRVVSIDARVGNSTTMTLRGDANNVADPEPYTVTSAERVVFRVPGLGVVLTLFANPYSWMIAALLTLGLLFVAFRPDKKPREMSSGRHSAIPSTQKRGVTIAMQGVVVAVVVATAVTGYARTHSTLAALTDSATATGSVSTSRPLVPASLSCANVFPGTVNLSWPNLVSAHGYSYELVFVPVIGTPRTVVLAASTANPTILNVSNTSPLFPLVGIYNVELRSKVGNFLSIGKLTIRIQEGFGAVTCGQTSGTPSQTAAAARVAPAPTTTTSSTAPTTPTSNAPTTSASAEATPTTATPPTTSSDAPAPSSVLPPTTTSASTLDSDSPGGTFTAKSTDGSVIIRDKASGAEEFRTEIQATKLDWADDTTLRVTALDGTVTTVTRTDGLWVSGGSALATAPTAG</sequence>
<protein>
    <recommendedName>
        <fullName evidence="1">Signal peptidase I</fullName>
        <ecNumber evidence="1">3.4.21.89</ecNumber>
    </recommendedName>
</protein>
<dbReference type="NCBIfam" id="TIGR02228">
    <property type="entry name" value="sigpep_I_arch"/>
    <property type="match status" value="1"/>
</dbReference>
<keyword evidence="3" id="KW-0472">Membrane</keyword>
<evidence type="ECO:0000256" key="2">
    <source>
        <dbReference type="SAM" id="MobiDB-lite"/>
    </source>
</evidence>